<proteinExistence type="predicted"/>
<dbReference type="InterPro" id="IPR041916">
    <property type="entry name" value="Anti_sigma_zinc_sf"/>
</dbReference>
<comment type="caution">
    <text evidence="1">The sequence shown here is derived from an EMBL/GenBank/DDBJ whole genome shotgun (WGS) entry which is preliminary data.</text>
</comment>
<dbReference type="AlphaFoldDB" id="A0A430RT32"/>
<dbReference type="Gene3D" id="1.10.10.1320">
    <property type="entry name" value="Anti-sigma factor, zinc-finger domain"/>
    <property type="match status" value="1"/>
</dbReference>
<dbReference type="Proteomes" id="UP000287306">
    <property type="component" value="Unassembled WGS sequence"/>
</dbReference>
<organism evidence="1 2">
    <name type="scientific">Thermus scotoductus</name>
    <dbReference type="NCBI Taxonomy" id="37636"/>
    <lineage>
        <taxon>Bacteria</taxon>
        <taxon>Thermotogati</taxon>
        <taxon>Deinococcota</taxon>
        <taxon>Deinococci</taxon>
        <taxon>Thermales</taxon>
        <taxon>Thermaceae</taxon>
        <taxon>Thermus</taxon>
    </lineage>
</organism>
<reference evidence="1 2" key="1">
    <citation type="journal article" date="2019" name="Extremophiles">
        <title>Biogeography of thermophiles and predominance of Thermus scotoductus in domestic water heaters.</title>
        <authorList>
            <person name="Wilpiszeski R.L."/>
            <person name="Zhang Z."/>
            <person name="House C.H."/>
        </authorList>
    </citation>
    <scope>NUCLEOTIDE SEQUENCE [LARGE SCALE GENOMIC DNA]</scope>
    <source>
        <strain evidence="1 2">25_S25</strain>
    </source>
</reference>
<evidence type="ECO:0000313" key="1">
    <source>
        <dbReference type="EMBL" id="RTH22581.1"/>
    </source>
</evidence>
<name>A0A430RT32_THESC</name>
<protein>
    <submittedName>
        <fullName evidence="1">Anti-sigma factor</fullName>
    </submittedName>
</protein>
<evidence type="ECO:0000313" key="2">
    <source>
        <dbReference type="Proteomes" id="UP000287306"/>
    </source>
</evidence>
<gene>
    <name evidence="1" type="ORF">CSW38_12960</name>
</gene>
<feature type="non-terminal residue" evidence="1">
    <location>
        <position position="45"/>
    </location>
</feature>
<dbReference type="EMBL" id="PELY01000430">
    <property type="protein sequence ID" value="RTH22581.1"/>
    <property type="molecule type" value="Genomic_DNA"/>
</dbReference>
<sequence>MTHPDPDDLLRLALDLLPEGQGAGLRAHLRRCPSCRAAYRAYLEA</sequence>
<accession>A0A430RT32</accession>